<dbReference type="SUPFAM" id="SSF51230">
    <property type="entry name" value="Single hybrid motif"/>
    <property type="match status" value="1"/>
</dbReference>
<dbReference type="PROSITE" id="PS50968">
    <property type="entry name" value="BIOTINYL_LIPOYL"/>
    <property type="match status" value="1"/>
</dbReference>
<dbReference type="GeneID" id="100378434"/>
<proteinExistence type="predicted"/>
<dbReference type="PANTHER" id="PTHR45266:SF3">
    <property type="entry name" value="OXALOACETATE DECARBOXYLASE ALPHA CHAIN"/>
    <property type="match status" value="1"/>
</dbReference>
<dbReference type="RefSeq" id="XP_002738332.2">
    <property type="nucleotide sequence ID" value="XM_002738286.2"/>
</dbReference>
<keyword evidence="3" id="KW-1185">Reference proteome</keyword>
<dbReference type="Proteomes" id="UP000694865">
    <property type="component" value="Unplaced"/>
</dbReference>
<reference evidence="4" key="1">
    <citation type="submission" date="2025-08" db="UniProtKB">
        <authorList>
            <consortium name="RefSeq"/>
        </authorList>
    </citation>
    <scope>IDENTIFICATION</scope>
    <source>
        <tissue evidence="4">Testes</tissue>
    </source>
</reference>
<keyword evidence="1" id="KW-0092">Biotin</keyword>
<feature type="domain" description="Lipoyl-binding" evidence="2">
    <location>
        <begin position="28"/>
        <end position="104"/>
    </location>
</feature>
<evidence type="ECO:0000313" key="3">
    <source>
        <dbReference type="Proteomes" id="UP000694865"/>
    </source>
</evidence>
<dbReference type="PANTHER" id="PTHR45266">
    <property type="entry name" value="OXALOACETATE DECARBOXYLASE ALPHA CHAIN"/>
    <property type="match status" value="1"/>
</dbReference>
<dbReference type="Gene3D" id="2.40.50.100">
    <property type="match status" value="1"/>
</dbReference>
<accession>A0ABM0GVN4</accession>
<name>A0ABM0GVN4_SACKO</name>
<protein>
    <submittedName>
        <fullName evidence="4">Propionyl-CoA carboxylase alpha chain, mitochondrial-like</fullName>
    </submittedName>
</protein>
<dbReference type="InterPro" id="IPR011053">
    <property type="entry name" value="Single_hybrid_motif"/>
</dbReference>
<gene>
    <name evidence="4" type="primary">LOC100378434</name>
</gene>
<dbReference type="InterPro" id="IPR001882">
    <property type="entry name" value="Biotin_BS"/>
</dbReference>
<dbReference type="InterPro" id="IPR000089">
    <property type="entry name" value="Biotin_lipoyl"/>
</dbReference>
<evidence type="ECO:0000313" key="4">
    <source>
        <dbReference type="RefSeq" id="XP_002738332.2"/>
    </source>
</evidence>
<dbReference type="PROSITE" id="PS00188">
    <property type="entry name" value="BIOTIN"/>
    <property type="match status" value="1"/>
</dbReference>
<organism evidence="3 4">
    <name type="scientific">Saccoglossus kowalevskii</name>
    <name type="common">Acorn worm</name>
    <dbReference type="NCBI Taxonomy" id="10224"/>
    <lineage>
        <taxon>Eukaryota</taxon>
        <taxon>Metazoa</taxon>
        <taxon>Hemichordata</taxon>
        <taxon>Enteropneusta</taxon>
        <taxon>Harrimaniidae</taxon>
        <taxon>Saccoglossus</taxon>
    </lineage>
</organism>
<dbReference type="CDD" id="cd06850">
    <property type="entry name" value="biotinyl_domain"/>
    <property type="match status" value="1"/>
</dbReference>
<dbReference type="InterPro" id="IPR050709">
    <property type="entry name" value="Biotin_Carboxyl_Carrier/Decarb"/>
</dbReference>
<sequence length="104" mass="11337">MRLRFEGTVFPLTVLSQNMADLYGYMPKVDAGAVSKEILSPMPGSLVSVAVDIGQEVLEGQELCVIEAMKMQNSIAAPLTGKIKSINYNIGDSVQEEDLLLEFE</sequence>
<dbReference type="Pfam" id="PF00364">
    <property type="entry name" value="Biotin_lipoyl"/>
    <property type="match status" value="1"/>
</dbReference>
<evidence type="ECO:0000259" key="2">
    <source>
        <dbReference type="PROSITE" id="PS50968"/>
    </source>
</evidence>
<evidence type="ECO:0000256" key="1">
    <source>
        <dbReference type="ARBA" id="ARBA00023267"/>
    </source>
</evidence>